<evidence type="ECO:0000313" key="1">
    <source>
        <dbReference type="EMBL" id="CEK99361.1"/>
    </source>
</evidence>
<accession>A0A0B7C407</accession>
<dbReference type="EMBL" id="HACG01052490">
    <property type="protein sequence ID" value="CEK99361.1"/>
    <property type="molecule type" value="Transcribed_RNA"/>
</dbReference>
<sequence>SNTNATDISLTNCSVCLYKGFLVRQHPICQIDFPVNSRLLKELEEIRDMNHPNLLRIVGASLEGDKRALVT</sequence>
<protein>
    <recommendedName>
        <fullName evidence="2">Protein kinase domain-containing protein</fullName>
    </recommendedName>
</protein>
<feature type="non-terminal residue" evidence="1">
    <location>
        <position position="71"/>
    </location>
</feature>
<reference evidence="1" key="1">
    <citation type="submission" date="2014-12" db="EMBL/GenBank/DDBJ databases">
        <title>Insight into the proteome of Arion vulgaris.</title>
        <authorList>
            <person name="Aradska J."/>
            <person name="Bulat T."/>
            <person name="Smidak R."/>
            <person name="Sarate P."/>
            <person name="Gangsoo J."/>
            <person name="Sialana F."/>
            <person name="Bilban M."/>
            <person name="Lubec G."/>
        </authorList>
    </citation>
    <scope>NUCLEOTIDE SEQUENCE</scope>
    <source>
        <tissue evidence="1">Skin</tissue>
    </source>
</reference>
<dbReference type="AlphaFoldDB" id="A0A0B7C407"/>
<organism evidence="1">
    <name type="scientific">Arion vulgaris</name>
    <dbReference type="NCBI Taxonomy" id="1028688"/>
    <lineage>
        <taxon>Eukaryota</taxon>
        <taxon>Metazoa</taxon>
        <taxon>Spiralia</taxon>
        <taxon>Lophotrochozoa</taxon>
        <taxon>Mollusca</taxon>
        <taxon>Gastropoda</taxon>
        <taxon>Heterobranchia</taxon>
        <taxon>Euthyneura</taxon>
        <taxon>Panpulmonata</taxon>
        <taxon>Eupulmonata</taxon>
        <taxon>Stylommatophora</taxon>
        <taxon>Helicina</taxon>
        <taxon>Arionoidea</taxon>
        <taxon>Arionidae</taxon>
        <taxon>Arion</taxon>
    </lineage>
</organism>
<gene>
    <name evidence="1" type="primary">ORF221096</name>
</gene>
<feature type="non-terminal residue" evidence="1">
    <location>
        <position position="1"/>
    </location>
</feature>
<name>A0A0B7C407_9EUPU</name>
<evidence type="ECO:0008006" key="2">
    <source>
        <dbReference type="Google" id="ProtNLM"/>
    </source>
</evidence>
<proteinExistence type="predicted"/>